<keyword evidence="7" id="KW-1133">Transmembrane helix</keyword>
<dbReference type="InterPro" id="IPR004089">
    <property type="entry name" value="MCPsignal_dom"/>
</dbReference>
<dbReference type="InterPro" id="IPR051310">
    <property type="entry name" value="MCP_chemotaxis"/>
</dbReference>
<feature type="domain" description="Methyl-accepting transducer" evidence="8">
    <location>
        <begin position="127"/>
        <end position="377"/>
    </location>
</feature>
<dbReference type="Proteomes" id="UP000198538">
    <property type="component" value="Unassembled WGS sequence"/>
</dbReference>
<dbReference type="GO" id="GO:0007165">
    <property type="term" value="P:signal transduction"/>
    <property type="evidence" value="ECO:0007669"/>
    <property type="project" value="UniProtKB-KW"/>
</dbReference>
<dbReference type="GO" id="GO:0004888">
    <property type="term" value="F:transmembrane signaling receptor activity"/>
    <property type="evidence" value="ECO:0007669"/>
    <property type="project" value="TreeGrafter"/>
</dbReference>
<evidence type="ECO:0000313" key="11">
    <source>
        <dbReference type="Proteomes" id="UP000198538"/>
    </source>
</evidence>
<keyword evidence="2" id="KW-1003">Cell membrane</keyword>
<accession>A0A1G5D5S3</accession>
<dbReference type="AlphaFoldDB" id="A0A1G5D5S3"/>
<comment type="subcellular location">
    <subcellularLocation>
        <location evidence="1">Cell membrane</location>
    </subcellularLocation>
</comment>
<evidence type="ECO:0000256" key="1">
    <source>
        <dbReference type="ARBA" id="ARBA00004236"/>
    </source>
</evidence>
<evidence type="ECO:0000259" key="8">
    <source>
        <dbReference type="PROSITE" id="PS50111"/>
    </source>
</evidence>
<keyword evidence="7" id="KW-0812">Transmembrane</keyword>
<dbReference type="Gene3D" id="1.10.287.950">
    <property type="entry name" value="Methyl-accepting chemotaxis protein"/>
    <property type="match status" value="1"/>
</dbReference>
<evidence type="ECO:0000256" key="5">
    <source>
        <dbReference type="ARBA" id="ARBA00029447"/>
    </source>
</evidence>
<keyword evidence="3" id="KW-0145">Chemotaxis</keyword>
<name>A0A1G5D5S3_9BACL</name>
<dbReference type="PANTHER" id="PTHR43531">
    <property type="entry name" value="PROTEIN ICFG"/>
    <property type="match status" value="1"/>
</dbReference>
<evidence type="ECO:0000259" key="9">
    <source>
        <dbReference type="PROSITE" id="PS50885"/>
    </source>
</evidence>
<comment type="similarity">
    <text evidence="5">Belongs to the methyl-accepting chemotaxis (MCP) protein family.</text>
</comment>
<evidence type="ECO:0000256" key="7">
    <source>
        <dbReference type="SAM" id="Phobius"/>
    </source>
</evidence>
<dbReference type="EMBL" id="FMVM01000002">
    <property type="protein sequence ID" value="SCY10004.1"/>
    <property type="molecule type" value="Genomic_DNA"/>
</dbReference>
<keyword evidence="6" id="KW-0807">Transducer</keyword>
<feature type="transmembrane region" description="Helical" evidence="7">
    <location>
        <begin position="29"/>
        <end position="52"/>
    </location>
</feature>
<dbReference type="SMART" id="SM00283">
    <property type="entry name" value="MA"/>
    <property type="match status" value="1"/>
</dbReference>
<evidence type="ECO:0000313" key="10">
    <source>
        <dbReference type="EMBL" id="SCY10004.1"/>
    </source>
</evidence>
<dbReference type="PROSITE" id="PS50111">
    <property type="entry name" value="CHEMOTAXIS_TRANSDUC_2"/>
    <property type="match status" value="1"/>
</dbReference>
<dbReference type="InterPro" id="IPR003660">
    <property type="entry name" value="HAMP_dom"/>
</dbReference>
<dbReference type="GO" id="GO:0005886">
    <property type="term" value="C:plasma membrane"/>
    <property type="evidence" value="ECO:0007669"/>
    <property type="project" value="UniProtKB-SubCell"/>
</dbReference>
<dbReference type="STRING" id="582692.SAMN05720606_102349"/>
<dbReference type="SUPFAM" id="SSF58104">
    <property type="entry name" value="Methyl-accepting chemotaxis protein (MCP) signaling domain"/>
    <property type="match status" value="1"/>
</dbReference>
<sequence length="413" mass="45715">MFICIIKHQSAAEVEGVSAITLNNTYGKVIPIFAVVLILSFIIMWLVVRGILRQVSDIKSSLEQVSSGNLRVVSTQMTNDQLGDISNLINTMVVQLTNIMKGIQQGSSTLQQASKNIAKTSLTNQRQSEELSRAIEEIAIGSMKQAEETEHSVQHSENLGSIMNEVGSYVEQFTRTSDQLSALQIQVTRQHEVLLEKGRENAKLVEDQQNISKSLTTRSELASSISGQIHNILKQTQILSLNASIEAARVGEAGKGFGVVANEMGHLAQESERSIQEIDEILTSFVQEIHHMGTHLDSNMLAAKEQEEQIAECLQSFKQVSRLSSEVHELAQRLENRTIHMQSIRQEVEQHLSYIASATEETSAMSEEVSASAVEQQRSANELSGISGDLTHLADNLKSYSDQFQIEIRDTDK</sequence>
<dbReference type="PANTHER" id="PTHR43531:SF11">
    <property type="entry name" value="METHYL-ACCEPTING CHEMOTAXIS PROTEIN 3"/>
    <property type="match status" value="1"/>
</dbReference>
<gene>
    <name evidence="10" type="ORF">SAMN05720606_102349</name>
</gene>
<dbReference type="PROSITE" id="PS50885">
    <property type="entry name" value="HAMP"/>
    <property type="match status" value="1"/>
</dbReference>
<feature type="domain" description="HAMP" evidence="9">
    <location>
        <begin position="49"/>
        <end position="101"/>
    </location>
</feature>
<reference evidence="11" key="1">
    <citation type="submission" date="2016-10" db="EMBL/GenBank/DDBJ databases">
        <authorList>
            <person name="Varghese N."/>
            <person name="Submissions S."/>
        </authorList>
    </citation>
    <scope>NUCLEOTIDE SEQUENCE [LARGE SCALE GENOMIC DNA]</scope>
    <source>
        <strain evidence="11">BL9</strain>
    </source>
</reference>
<protein>
    <submittedName>
        <fullName evidence="10">Methyl-accepting chemotaxis protein</fullName>
    </submittedName>
</protein>
<keyword evidence="11" id="KW-1185">Reference proteome</keyword>
<dbReference type="RefSeq" id="WP_244159212.1">
    <property type="nucleotide sequence ID" value="NZ_FMVM01000002.1"/>
</dbReference>
<keyword evidence="4 7" id="KW-0472">Membrane</keyword>
<evidence type="ECO:0000256" key="4">
    <source>
        <dbReference type="ARBA" id="ARBA00023136"/>
    </source>
</evidence>
<organism evidence="10 11">
    <name type="scientific">Paenibacillus polysaccharolyticus</name>
    <dbReference type="NCBI Taxonomy" id="582692"/>
    <lineage>
        <taxon>Bacteria</taxon>
        <taxon>Bacillati</taxon>
        <taxon>Bacillota</taxon>
        <taxon>Bacilli</taxon>
        <taxon>Bacillales</taxon>
        <taxon>Paenibacillaceae</taxon>
        <taxon>Paenibacillus</taxon>
    </lineage>
</organism>
<proteinExistence type="inferred from homology"/>
<evidence type="ECO:0000256" key="2">
    <source>
        <dbReference type="ARBA" id="ARBA00022475"/>
    </source>
</evidence>
<evidence type="ECO:0000256" key="3">
    <source>
        <dbReference type="ARBA" id="ARBA00022500"/>
    </source>
</evidence>
<dbReference type="Pfam" id="PF00015">
    <property type="entry name" value="MCPsignal"/>
    <property type="match status" value="1"/>
</dbReference>
<dbReference type="Gene3D" id="6.10.340.10">
    <property type="match status" value="1"/>
</dbReference>
<evidence type="ECO:0000256" key="6">
    <source>
        <dbReference type="PROSITE-ProRule" id="PRU00284"/>
    </source>
</evidence>
<dbReference type="GO" id="GO:0006935">
    <property type="term" value="P:chemotaxis"/>
    <property type="evidence" value="ECO:0007669"/>
    <property type="project" value="UniProtKB-KW"/>
</dbReference>